<evidence type="ECO:0000313" key="2">
    <source>
        <dbReference type="RefSeq" id="XP_031575425.1"/>
    </source>
</evidence>
<evidence type="ECO:0000313" key="1">
    <source>
        <dbReference type="Proteomes" id="UP000515163"/>
    </source>
</evidence>
<dbReference type="KEGG" id="aten:116309034"/>
<sequence>MADQRYLDALAESYKNASSWDTRKQVLSIMTDLASYAVISSFIPGLTKYRYTAANLHRLQFGRGVPVLVQTSARIRIDSKQLDHFLSFITSPHLVQDLPFGQKHLTLSSGKVLEVPNVIRTMIPRRIVQQYSRYCEETNFHPLSDSTMFRILSECSASVRKSLQGLDYFAADGSRAFDELLSLVPKLVEYGATDREWEVKTTENLKTSRLYLKGDYKVHLDNADKVADHCLVFSLSDSSDADFKKECNHKHDAVCEQCLALEETLKDIEGCFKDFEFPSVD</sequence>
<keyword evidence="1" id="KW-1185">Reference proteome</keyword>
<dbReference type="RefSeq" id="XP_031575425.1">
    <property type="nucleotide sequence ID" value="XM_031719565.1"/>
</dbReference>
<gene>
    <name evidence="2" type="primary">LOC116309034</name>
</gene>
<protein>
    <submittedName>
        <fullName evidence="2">Uncharacterized protein LOC116309034</fullName>
    </submittedName>
</protein>
<proteinExistence type="predicted"/>
<dbReference type="AlphaFoldDB" id="A0A6P8JGP7"/>
<name>A0A6P8JGP7_ACTTE</name>
<dbReference type="OrthoDB" id="5979455at2759"/>
<dbReference type="GeneID" id="116309034"/>
<dbReference type="InParanoid" id="A0A6P8JGP7"/>
<dbReference type="Proteomes" id="UP000515163">
    <property type="component" value="Unplaced"/>
</dbReference>
<accession>A0A6P8JGP7</accession>
<reference evidence="2" key="1">
    <citation type="submission" date="2025-08" db="UniProtKB">
        <authorList>
            <consortium name="RefSeq"/>
        </authorList>
    </citation>
    <scope>IDENTIFICATION</scope>
    <source>
        <tissue evidence="2">Tentacle</tissue>
    </source>
</reference>
<feature type="non-terminal residue" evidence="2">
    <location>
        <position position="281"/>
    </location>
</feature>
<organism evidence="1 2">
    <name type="scientific">Actinia tenebrosa</name>
    <name type="common">Australian red waratah sea anemone</name>
    <dbReference type="NCBI Taxonomy" id="6105"/>
    <lineage>
        <taxon>Eukaryota</taxon>
        <taxon>Metazoa</taxon>
        <taxon>Cnidaria</taxon>
        <taxon>Anthozoa</taxon>
        <taxon>Hexacorallia</taxon>
        <taxon>Actiniaria</taxon>
        <taxon>Actiniidae</taxon>
        <taxon>Actinia</taxon>
    </lineage>
</organism>